<sequence length="143" mass="17326">MFDDGEIKSADPLYVFCPAPHRRPLLHLFTRHFCQHPIFPTQDGPKSAAKIREESVYEMYMFCFQRGLREAWGYFWTCWYSPKMWKLWARSTSPYLSRLRTTMNVENFWKQLKHSFLHNHLRPRLDQLIWILVTQVTPAYLAR</sequence>
<organism evidence="1 2">
    <name type="scientific">Mycena alexandri</name>
    <dbReference type="NCBI Taxonomy" id="1745969"/>
    <lineage>
        <taxon>Eukaryota</taxon>
        <taxon>Fungi</taxon>
        <taxon>Dikarya</taxon>
        <taxon>Basidiomycota</taxon>
        <taxon>Agaricomycotina</taxon>
        <taxon>Agaricomycetes</taxon>
        <taxon>Agaricomycetidae</taxon>
        <taxon>Agaricales</taxon>
        <taxon>Marasmiineae</taxon>
        <taxon>Mycenaceae</taxon>
        <taxon>Mycena</taxon>
    </lineage>
</organism>
<dbReference type="AlphaFoldDB" id="A0AAD6SF68"/>
<keyword evidence="2" id="KW-1185">Reference proteome</keyword>
<proteinExistence type="predicted"/>
<comment type="caution">
    <text evidence="1">The sequence shown here is derived from an EMBL/GenBank/DDBJ whole genome shotgun (WGS) entry which is preliminary data.</text>
</comment>
<accession>A0AAD6SF68</accession>
<gene>
    <name evidence="1" type="ORF">C8F04DRAFT_968317</name>
</gene>
<evidence type="ECO:0000313" key="1">
    <source>
        <dbReference type="EMBL" id="KAJ7024955.1"/>
    </source>
</evidence>
<protein>
    <submittedName>
        <fullName evidence="1">Uncharacterized protein</fullName>
    </submittedName>
</protein>
<dbReference type="Proteomes" id="UP001218188">
    <property type="component" value="Unassembled WGS sequence"/>
</dbReference>
<feature type="non-terminal residue" evidence="1">
    <location>
        <position position="143"/>
    </location>
</feature>
<name>A0AAD6SF68_9AGAR</name>
<evidence type="ECO:0000313" key="2">
    <source>
        <dbReference type="Proteomes" id="UP001218188"/>
    </source>
</evidence>
<dbReference type="EMBL" id="JARJCM010000161">
    <property type="protein sequence ID" value="KAJ7024955.1"/>
    <property type="molecule type" value="Genomic_DNA"/>
</dbReference>
<reference evidence="1" key="1">
    <citation type="submission" date="2023-03" db="EMBL/GenBank/DDBJ databases">
        <title>Massive genome expansion in bonnet fungi (Mycena s.s.) driven by repeated elements and novel gene families across ecological guilds.</title>
        <authorList>
            <consortium name="Lawrence Berkeley National Laboratory"/>
            <person name="Harder C.B."/>
            <person name="Miyauchi S."/>
            <person name="Viragh M."/>
            <person name="Kuo A."/>
            <person name="Thoen E."/>
            <person name="Andreopoulos B."/>
            <person name="Lu D."/>
            <person name="Skrede I."/>
            <person name="Drula E."/>
            <person name="Henrissat B."/>
            <person name="Morin E."/>
            <person name="Kohler A."/>
            <person name="Barry K."/>
            <person name="LaButti K."/>
            <person name="Morin E."/>
            <person name="Salamov A."/>
            <person name="Lipzen A."/>
            <person name="Mereny Z."/>
            <person name="Hegedus B."/>
            <person name="Baldrian P."/>
            <person name="Stursova M."/>
            <person name="Weitz H."/>
            <person name="Taylor A."/>
            <person name="Grigoriev I.V."/>
            <person name="Nagy L.G."/>
            <person name="Martin F."/>
            <person name="Kauserud H."/>
        </authorList>
    </citation>
    <scope>NUCLEOTIDE SEQUENCE</scope>
    <source>
        <strain evidence="1">CBHHK200</strain>
    </source>
</reference>